<dbReference type="GO" id="GO:0042026">
    <property type="term" value="P:protein refolding"/>
    <property type="evidence" value="ECO:0007669"/>
    <property type="project" value="TreeGrafter"/>
</dbReference>
<name>A0A7C1VUD1_DESA2</name>
<organism evidence="7">
    <name type="scientific">Desulfofervidus auxilii</name>
    <dbReference type="NCBI Taxonomy" id="1621989"/>
    <lineage>
        <taxon>Bacteria</taxon>
        <taxon>Pseudomonadati</taxon>
        <taxon>Thermodesulfobacteriota</taxon>
        <taxon>Candidatus Desulfofervidia</taxon>
        <taxon>Candidatus Desulfofervidales</taxon>
        <taxon>Candidatus Desulfofervidaceae</taxon>
        <taxon>Candidatus Desulfofervidus</taxon>
    </lineage>
</organism>
<keyword evidence="5" id="KW-0143">Chaperone</keyword>
<dbReference type="SUPFAM" id="SSF46565">
    <property type="entry name" value="Chaperone J-domain"/>
    <property type="match status" value="1"/>
</dbReference>
<dbReference type="CDD" id="cd10747">
    <property type="entry name" value="DnaJ_C"/>
    <property type="match status" value="1"/>
</dbReference>
<evidence type="ECO:0000259" key="6">
    <source>
        <dbReference type="PROSITE" id="PS50076"/>
    </source>
</evidence>
<dbReference type="CDD" id="cd06257">
    <property type="entry name" value="DnaJ"/>
    <property type="match status" value="1"/>
</dbReference>
<keyword evidence="2" id="KW-0677">Repeat</keyword>
<evidence type="ECO:0000256" key="3">
    <source>
        <dbReference type="ARBA" id="ARBA00022771"/>
    </source>
</evidence>
<dbReference type="PROSITE" id="PS50076">
    <property type="entry name" value="DNAJ_2"/>
    <property type="match status" value="1"/>
</dbReference>
<keyword evidence="1" id="KW-0479">Metal-binding</keyword>
<dbReference type="Gene3D" id="1.10.287.110">
    <property type="entry name" value="DnaJ domain"/>
    <property type="match status" value="1"/>
</dbReference>
<keyword evidence="3" id="KW-0863">Zinc-finger</keyword>
<dbReference type="InterPro" id="IPR002939">
    <property type="entry name" value="DnaJ_C"/>
</dbReference>
<keyword evidence="4" id="KW-0862">Zinc</keyword>
<dbReference type="InterPro" id="IPR001623">
    <property type="entry name" value="DnaJ_domain"/>
</dbReference>
<accession>A0A7C1VUD1</accession>
<sequence length="303" mass="34440">MTKDYYQILGVPRNATQEEIKRAYRRLVLKYHPDRNKSKEAEEKFKEINEAYAVLSDPKKRQQYDTMGASFHQQYTTEDIFRNFDIGDIFKDLGFSTEDFFSYIFGGKPGRSRRVYFRTGPFDYEQPRRTPVKGPDLIYELPISLEEAASGGEKTIAYERGGKQERITIKIPRGINTGQKLRIAGKGELGPTGIPGDLYVRIRVLEHPLFKREGDHLYINRTISFSQAALGTTIHVPTLEGKTLEVKVPPGTPSHTKLRVKGQGMPSLKGGRGDLFVQVIIQVPKYLTSEQKELIEKLARSGL</sequence>
<dbReference type="GO" id="GO:0008270">
    <property type="term" value="F:zinc ion binding"/>
    <property type="evidence" value="ECO:0007669"/>
    <property type="project" value="UniProtKB-KW"/>
</dbReference>
<comment type="caution">
    <text evidence="7">The sequence shown here is derived from an EMBL/GenBank/DDBJ whole genome shotgun (WGS) entry which is preliminary data.</text>
</comment>
<protein>
    <submittedName>
        <fullName evidence="7">J domain-containing protein</fullName>
    </submittedName>
</protein>
<dbReference type="GO" id="GO:0005737">
    <property type="term" value="C:cytoplasm"/>
    <property type="evidence" value="ECO:0007669"/>
    <property type="project" value="TreeGrafter"/>
</dbReference>
<dbReference type="Proteomes" id="UP000885738">
    <property type="component" value="Unassembled WGS sequence"/>
</dbReference>
<dbReference type="FunFam" id="2.60.260.20:FF:000005">
    <property type="entry name" value="Chaperone protein dnaJ 1, mitochondrial"/>
    <property type="match status" value="1"/>
</dbReference>
<reference evidence="7" key="1">
    <citation type="journal article" date="2020" name="mSystems">
        <title>Genome- and Community-Level Interaction Insights into Carbon Utilization and Element Cycling Functions of Hydrothermarchaeota in Hydrothermal Sediment.</title>
        <authorList>
            <person name="Zhou Z."/>
            <person name="Liu Y."/>
            <person name="Xu W."/>
            <person name="Pan J."/>
            <person name="Luo Z.H."/>
            <person name="Li M."/>
        </authorList>
    </citation>
    <scope>NUCLEOTIDE SEQUENCE [LARGE SCALE GENOMIC DNA]</scope>
    <source>
        <strain evidence="7">HyVt-389</strain>
    </source>
</reference>
<gene>
    <name evidence="7" type="ORF">ENI35_03185</name>
</gene>
<evidence type="ECO:0000256" key="1">
    <source>
        <dbReference type="ARBA" id="ARBA00022723"/>
    </source>
</evidence>
<dbReference type="PANTHER" id="PTHR43096:SF48">
    <property type="entry name" value="CHAPERONE PROTEIN DNAJ"/>
    <property type="match status" value="1"/>
</dbReference>
<dbReference type="GO" id="GO:0051082">
    <property type="term" value="F:unfolded protein binding"/>
    <property type="evidence" value="ECO:0007669"/>
    <property type="project" value="InterPro"/>
</dbReference>
<evidence type="ECO:0000313" key="7">
    <source>
        <dbReference type="EMBL" id="HEC67801.1"/>
    </source>
</evidence>
<evidence type="ECO:0000256" key="4">
    <source>
        <dbReference type="ARBA" id="ARBA00022833"/>
    </source>
</evidence>
<dbReference type="EMBL" id="DRIH01000104">
    <property type="protein sequence ID" value="HEC67801.1"/>
    <property type="molecule type" value="Genomic_DNA"/>
</dbReference>
<dbReference type="AlphaFoldDB" id="A0A7C1VUD1"/>
<dbReference type="Pfam" id="PF00226">
    <property type="entry name" value="DnaJ"/>
    <property type="match status" value="1"/>
</dbReference>
<dbReference type="PRINTS" id="PR00625">
    <property type="entry name" value="JDOMAIN"/>
</dbReference>
<dbReference type="FunFam" id="1.10.287.110:FF:000034">
    <property type="entry name" value="Chaperone protein DnaJ"/>
    <property type="match status" value="1"/>
</dbReference>
<feature type="domain" description="J" evidence="6">
    <location>
        <begin position="4"/>
        <end position="68"/>
    </location>
</feature>
<evidence type="ECO:0000256" key="2">
    <source>
        <dbReference type="ARBA" id="ARBA00022737"/>
    </source>
</evidence>
<dbReference type="PANTHER" id="PTHR43096">
    <property type="entry name" value="DNAJ HOMOLOG 1, MITOCHONDRIAL-RELATED"/>
    <property type="match status" value="1"/>
</dbReference>
<evidence type="ECO:0000256" key="5">
    <source>
        <dbReference type="ARBA" id="ARBA00023186"/>
    </source>
</evidence>
<dbReference type="Gene3D" id="2.60.260.20">
    <property type="entry name" value="Urease metallochaperone UreE, N-terminal domain"/>
    <property type="match status" value="2"/>
</dbReference>
<dbReference type="Pfam" id="PF01556">
    <property type="entry name" value="DnaJ_C"/>
    <property type="match status" value="1"/>
</dbReference>
<dbReference type="PROSITE" id="PS00636">
    <property type="entry name" value="DNAJ_1"/>
    <property type="match status" value="1"/>
</dbReference>
<proteinExistence type="predicted"/>
<dbReference type="SMART" id="SM00271">
    <property type="entry name" value="DnaJ"/>
    <property type="match status" value="1"/>
</dbReference>
<dbReference type="SUPFAM" id="SSF49493">
    <property type="entry name" value="HSP40/DnaJ peptide-binding domain"/>
    <property type="match status" value="2"/>
</dbReference>
<dbReference type="InterPro" id="IPR018253">
    <property type="entry name" value="DnaJ_domain_CS"/>
</dbReference>
<dbReference type="InterPro" id="IPR036869">
    <property type="entry name" value="J_dom_sf"/>
</dbReference>
<dbReference type="InterPro" id="IPR008971">
    <property type="entry name" value="HSP40/DnaJ_pept-bd"/>
</dbReference>